<feature type="compositionally biased region" description="Low complexity" evidence="1">
    <location>
        <begin position="86"/>
        <end position="102"/>
    </location>
</feature>
<dbReference type="InterPro" id="IPR046282">
    <property type="entry name" value="DUF6319"/>
</dbReference>
<evidence type="ECO:0000313" key="2">
    <source>
        <dbReference type="EMBL" id="MCO1653739.1"/>
    </source>
</evidence>
<protein>
    <submittedName>
        <fullName evidence="2">Cell wall anchor protein</fullName>
    </submittedName>
</protein>
<organism evidence="2 3">
    <name type="scientific">Pseudonocardia humida</name>
    <dbReference type="NCBI Taxonomy" id="2800819"/>
    <lineage>
        <taxon>Bacteria</taxon>
        <taxon>Bacillati</taxon>
        <taxon>Actinomycetota</taxon>
        <taxon>Actinomycetes</taxon>
        <taxon>Pseudonocardiales</taxon>
        <taxon>Pseudonocardiaceae</taxon>
        <taxon>Pseudonocardia</taxon>
    </lineage>
</organism>
<feature type="compositionally biased region" description="Low complexity" evidence="1">
    <location>
        <begin position="154"/>
        <end position="168"/>
    </location>
</feature>
<reference evidence="2" key="1">
    <citation type="submission" date="2021-04" db="EMBL/GenBank/DDBJ databases">
        <title>Pseudonocardia sp. nov., isolated from sandy soil of mangrove forest.</title>
        <authorList>
            <person name="Zan Z."/>
            <person name="Huang R."/>
            <person name="Liu W."/>
        </authorList>
    </citation>
    <scope>NUCLEOTIDE SEQUENCE</scope>
    <source>
        <strain evidence="2">S2-4</strain>
    </source>
</reference>
<dbReference type="RefSeq" id="WP_252435328.1">
    <property type="nucleotide sequence ID" value="NZ_JAGSOV010000006.1"/>
</dbReference>
<keyword evidence="3" id="KW-1185">Reference proteome</keyword>
<dbReference type="Pfam" id="PF19844">
    <property type="entry name" value="DUF6319"/>
    <property type="match status" value="1"/>
</dbReference>
<name>A0ABT0ZSP7_9PSEU</name>
<dbReference type="EMBL" id="JAGSOV010000006">
    <property type="protein sequence ID" value="MCO1653739.1"/>
    <property type="molecule type" value="Genomic_DNA"/>
</dbReference>
<feature type="compositionally biased region" description="Low complexity" evidence="1">
    <location>
        <begin position="118"/>
        <end position="141"/>
    </location>
</feature>
<comment type="caution">
    <text evidence="2">The sequence shown here is derived from an EMBL/GenBank/DDBJ whole genome shotgun (WGS) entry which is preliminary data.</text>
</comment>
<dbReference type="Proteomes" id="UP001165283">
    <property type="component" value="Unassembled WGS sequence"/>
</dbReference>
<proteinExistence type="predicted"/>
<accession>A0ABT0ZSP7</accession>
<evidence type="ECO:0000313" key="3">
    <source>
        <dbReference type="Proteomes" id="UP001165283"/>
    </source>
</evidence>
<feature type="region of interest" description="Disordered" evidence="1">
    <location>
        <begin position="72"/>
        <end position="173"/>
    </location>
</feature>
<sequence length="258" mass="26246">MVKGGSLSEQDLAGARAELGEGKAVTVWFTAAAVGVPAGGSAKVVSIGDPPEGDFVQVRPAGSRDTMFCAPNELTRVRPTRKRAPKAAVPAPAPAQQESAPAPRAPVPTPRSAPAPAAPALTVVPPPQAADGPSARSTAPPSSAPPSSTPPSAPSSAERARPSAGRAPARPPAGVVVTLTATPEGEWSVEVLVGKKRTVRPTPVSPGEVAKAARALPPVVTEAIESSLEAARTRQLERVERLRAELEAAQRALQDLSD</sequence>
<evidence type="ECO:0000256" key="1">
    <source>
        <dbReference type="SAM" id="MobiDB-lite"/>
    </source>
</evidence>
<gene>
    <name evidence="2" type="ORF">KDL28_01590</name>
</gene>
<feature type="compositionally biased region" description="Pro residues" evidence="1">
    <location>
        <begin position="142"/>
        <end position="153"/>
    </location>
</feature>
<feature type="compositionally biased region" description="Pro residues" evidence="1">
    <location>
        <begin position="103"/>
        <end position="117"/>
    </location>
</feature>